<dbReference type="Gene3D" id="1.10.101.10">
    <property type="entry name" value="PGBD-like superfamily/PGBD"/>
    <property type="match status" value="2"/>
</dbReference>
<feature type="domain" description="Peptidoglycan binding-like" evidence="3">
    <location>
        <begin position="533"/>
        <end position="583"/>
    </location>
</feature>
<evidence type="ECO:0000259" key="3">
    <source>
        <dbReference type="Pfam" id="PF01471"/>
    </source>
</evidence>
<feature type="region of interest" description="Disordered" evidence="1">
    <location>
        <begin position="347"/>
        <end position="368"/>
    </location>
</feature>
<dbReference type="Pfam" id="PF01471">
    <property type="entry name" value="PG_binding_1"/>
    <property type="match status" value="2"/>
</dbReference>
<dbReference type="EMBL" id="FWFU01000001">
    <property type="protein sequence ID" value="SLN24377.1"/>
    <property type="molecule type" value="Genomic_DNA"/>
</dbReference>
<dbReference type="AlphaFoldDB" id="A0A1X6YLX6"/>
<proteinExistence type="predicted"/>
<reference evidence="4 5" key="1">
    <citation type="submission" date="2017-03" db="EMBL/GenBank/DDBJ databases">
        <authorList>
            <person name="Afonso C.L."/>
            <person name="Miller P.J."/>
            <person name="Scott M.A."/>
            <person name="Spackman E."/>
            <person name="Goraichik I."/>
            <person name="Dimitrov K.M."/>
            <person name="Suarez D.L."/>
            <person name="Swayne D.E."/>
        </authorList>
    </citation>
    <scope>NUCLEOTIDE SEQUENCE [LARGE SCALE GENOMIC DNA]</scope>
    <source>
        <strain evidence="4 5">CECT 8110</strain>
    </source>
</reference>
<organism evidence="4 5">
    <name type="scientific">Roseovarius halotolerans</name>
    <dbReference type="NCBI Taxonomy" id="505353"/>
    <lineage>
        <taxon>Bacteria</taxon>
        <taxon>Pseudomonadati</taxon>
        <taxon>Pseudomonadota</taxon>
        <taxon>Alphaproteobacteria</taxon>
        <taxon>Rhodobacterales</taxon>
        <taxon>Roseobacteraceae</taxon>
        <taxon>Roseovarius</taxon>
    </lineage>
</organism>
<keyword evidence="2" id="KW-0732">Signal</keyword>
<evidence type="ECO:0000313" key="5">
    <source>
        <dbReference type="Proteomes" id="UP000193207"/>
    </source>
</evidence>
<feature type="region of interest" description="Disordered" evidence="1">
    <location>
        <begin position="223"/>
        <end position="243"/>
    </location>
</feature>
<gene>
    <name evidence="4" type="ORF">ROH8110_01015</name>
</gene>
<sequence>MRLSLLFACACMAASAAGAENRAVLLGAGSDASDETGSAGISAAAEALEGAGFKVVSAFDSEIEASRELLGSLLSEDAPERSVILLSGRFAHAGGASWYLPGGLDAPSLADVDGAALSLGTVMEIAARSPGGAVVLLGARTHDTPEDERVALGTGVTAGLGRLEPPQGVTVITGTIPDIADFAGTRLVERGRSVPEMLEGASALDAYGFRSPLVTFLPREVSATPDAGDEAAERERQAWQESRETDTIEAYRAYLEEYPDGAFADEARAAIDGFARDPERIEAALDLSSDARQRIQRDLVLMGYETRGVDGIFGPGSRSAIRRWQGENGFEATGFLTAAQISDLDQMAEARRAEQAEEERRQERERERADRAYWEDIGRGQDEAGLRAYLDRYPDGAFSDVARARLDEIEGANDRAAWERAEAEDTQAAYRRYLDAHEDGAFAGRARARLEELVESEAEAADKAAWEEAREADTAQAYARYLEDFPEGAFSERARRRQAALTDDAPVDDGAISEAEARQAEAALGLNQISRSLVEAQLLAQGFSPGRTEGQFDGNTRAALERYQEARGLPVTGYVDRKTLNRMIADGLPLPR</sequence>
<keyword evidence="5" id="KW-1185">Reference proteome</keyword>
<feature type="compositionally biased region" description="Basic and acidic residues" evidence="1">
    <location>
        <begin position="348"/>
        <end position="368"/>
    </location>
</feature>
<dbReference type="SUPFAM" id="SSF47090">
    <property type="entry name" value="PGBD-like"/>
    <property type="match status" value="2"/>
</dbReference>
<dbReference type="InterPro" id="IPR002477">
    <property type="entry name" value="Peptidoglycan-bd-like"/>
</dbReference>
<dbReference type="InterPro" id="IPR036366">
    <property type="entry name" value="PGBDSf"/>
</dbReference>
<dbReference type="InterPro" id="IPR036365">
    <property type="entry name" value="PGBD-like_sf"/>
</dbReference>
<evidence type="ECO:0000256" key="1">
    <source>
        <dbReference type="SAM" id="MobiDB-lite"/>
    </source>
</evidence>
<accession>A0A1X6YLX6</accession>
<feature type="compositionally biased region" description="Basic and acidic residues" evidence="1">
    <location>
        <begin position="231"/>
        <end position="243"/>
    </location>
</feature>
<dbReference type="RefSeq" id="WP_139837384.1">
    <property type="nucleotide sequence ID" value="NZ_FWFU01000001.1"/>
</dbReference>
<name>A0A1X6YLX6_9RHOB</name>
<feature type="domain" description="Peptidoglycan binding-like" evidence="3">
    <location>
        <begin position="289"/>
        <end position="339"/>
    </location>
</feature>
<evidence type="ECO:0000256" key="2">
    <source>
        <dbReference type="SAM" id="SignalP"/>
    </source>
</evidence>
<feature type="chain" id="PRO_5012032970" evidence="2">
    <location>
        <begin position="20"/>
        <end position="592"/>
    </location>
</feature>
<feature type="signal peptide" evidence="2">
    <location>
        <begin position="1"/>
        <end position="19"/>
    </location>
</feature>
<evidence type="ECO:0000313" key="4">
    <source>
        <dbReference type="EMBL" id="SLN24377.1"/>
    </source>
</evidence>
<dbReference type="Proteomes" id="UP000193207">
    <property type="component" value="Unassembled WGS sequence"/>
</dbReference>
<protein>
    <submittedName>
        <fullName evidence="4">Putative peptidoglycan binding domain protein</fullName>
    </submittedName>
</protein>
<dbReference type="OrthoDB" id="8092964at2"/>